<comment type="catalytic activity">
    <reaction evidence="1 17">
        <text>L-histidyl-[protein] + phosphoenolpyruvate = N(pros)-phospho-L-histidyl-[protein] + pyruvate</text>
        <dbReference type="Rhea" id="RHEA:23880"/>
        <dbReference type="Rhea" id="RHEA-COMP:9745"/>
        <dbReference type="Rhea" id="RHEA-COMP:9746"/>
        <dbReference type="ChEBI" id="CHEBI:15361"/>
        <dbReference type="ChEBI" id="CHEBI:29979"/>
        <dbReference type="ChEBI" id="CHEBI:58702"/>
        <dbReference type="ChEBI" id="CHEBI:64837"/>
        <dbReference type="EC" id="2.7.3.9"/>
    </reaction>
</comment>
<evidence type="ECO:0000256" key="11">
    <source>
        <dbReference type="ARBA" id="ARBA00022679"/>
    </source>
</evidence>
<keyword evidence="13 17" id="KW-0479">Metal-binding</keyword>
<dbReference type="Gene3D" id="1.10.274.10">
    <property type="entry name" value="PtsI, HPr-binding domain"/>
    <property type="match status" value="1"/>
</dbReference>
<dbReference type="Pfam" id="PF02896">
    <property type="entry name" value="PEP-utilizers_C"/>
    <property type="match status" value="1"/>
</dbReference>
<comment type="cofactor">
    <cofactor evidence="2 17 20">
        <name>Mg(2+)</name>
        <dbReference type="ChEBI" id="CHEBI:18420"/>
    </cofactor>
</comment>
<dbReference type="PANTHER" id="PTHR46244">
    <property type="entry name" value="PHOSPHOENOLPYRUVATE-PROTEIN PHOSPHOTRANSFERASE"/>
    <property type="match status" value="1"/>
</dbReference>
<dbReference type="Gene3D" id="3.20.20.60">
    <property type="entry name" value="Phosphoenolpyruvate-binding domains"/>
    <property type="match status" value="1"/>
</dbReference>
<evidence type="ECO:0000256" key="17">
    <source>
        <dbReference type="PIRNR" id="PIRNR000732"/>
    </source>
</evidence>
<dbReference type="Pfam" id="PF00391">
    <property type="entry name" value="PEP-utilizers"/>
    <property type="match status" value="1"/>
</dbReference>
<keyword evidence="14 17" id="KW-0418">Kinase</keyword>
<evidence type="ECO:0000256" key="2">
    <source>
        <dbReference type="ARBA" id="ARBA00001946"/>
    </source>
</evidence>
<feature type="binding site" evidence="19">
    <location>
        <position position="295"/>
    </location>
    <ligand>
        <name>phosphoenolpyruvate</name>
        <dbReference type="ChEBI" id="CHEBI:58702"/>
    </ligand>
</feature>
<feature type="domain" description="PEP-utilising enzyme mobile" evidence="21">
    <location>
        <begin position="154"/>
        <end position="222"/>
    </location>
</feature>
<keyword evidence="24" id="KW-0670">Pyruvate</keyword>
<dbReference type="InterPro" id="IPR000121">
    <property type="entry name" value="PEP_util_C"/>
</dbReference>
<dbReference type="InterPro" id="IPR050499">
    <property type="entry name" value="PEP-utilizing_PTS_enzyme"/>
</dbReference>
<dbReference type="InterPro" id="IPR024692">
    <property type="entry name" value="PTS_EI"/>
</dbReference>
<accession>A0A2N5ZI58</accession>
<comment type="subcellular location">
    <subcellularLocation>
        <location evidence="4 17">Cytoplasm</location>
    </subcellularLocation>
</comment>
<dbReference type="SUPFAM" id="SSF51621">
    <property type="entry name" value="Phosphoenolpyruvate/pyruvate domain"/>
    <property type="match status" value="1"/>
</dbReference>
<evidence type="ECO:0000256" key="18">
    <source>
        <dbReference type="PIRSR" id="PIRSR000732-1"/>
    </source>
</evidence>
<gene>
    <name evidence="24" type="primary">ptsP</name>
    <name evidence="24" type="ORF">C0601_04755</name>
</gene>
<dbReference type="InterPro" id="IPR023151">
    <property type="entry name" value="PEP_util_CS"/>
</dbReference>
<dbReference type="Proteomes" id="UP000234857">
    <property type="component" value="Unassembled WGS sequence"/>
</dbReference>
<proteinExistence type="inferred from homology"/>
<comment type="similarity">
    <text evidence="5 17">Belongs to the PEP-utilizing enzyme family.</text>
</comment>
<reference evidence="24 25" key="1">
    <citation type="submission" date="2017-11" db="EMBL/GenBank/DDBJ databases">
        <title>Genome-resolved metagenomics identifies genetic mobility, metabolic interactions, and unexpected diversity in perchlorate-reducing communities.</title>
        <authorList>
            <person name="Barnum T.P."/>
            <person name="Figueroa I.A."/>
            <person name="Carlstrom C.I."/>
            <person name="Lucas L.N."/>
            <person name="Engelbrektson A.L."/>
            <person name="Coates J.D."/>
        </authorList>
    </citation>
    <scope>NUCLEOTIDE SEQUENCE [LARGE SCALE GENOMIC DNA]</scope>
    <source>
        <strain evidence="24">BM706</strain>
    </source>
</reference>
<evidence type="ECO:0000256" key="4">
    <source>
        <dbReference type="ARBA" id="ARBA00004496"/>
    </source>
</evidence>
<dbReference type="PANTHER" id="PTHR46244:SF3">
    <property type="entry name" value="PHOSPHOENOLPYRUVATE-PROTEIN PHOSPHOTRANSFERASE"/>
    <property type="match status" value="1"/>
</dbReference>
<dbReference type="InterPro" id="IPR036618">
    <property type="entry name" value="PtsI_HPr-bd_sf"/>
</dbReference>
<dbReference type="PROSITE" id="PS00742">
    <property type="entry name" value="PEP_ENZYMES_2"/>
    <property type="match status" value="1"/>
</dbReference>
<keyword evidence="9 17" id="KW-0963">Cytoplasm</keyword>
<feature type="binding site" evidence="19">
    <location>
        <position position="331"/>
    </location>
    <ligand>
        <name>phosphoenolpyruvate</name>
        <dbReference type="ChEBI" id="CHEBI:58702"/>
    </ligand>
</feature>
<dbReference type="AlphaFoldDB" id="A0A2N5ZI58"/>
<keyword evidence="15 17" id="KW-0460">Magnesium</keyword>
<name>A0A2N5ZI58_MUIH1</name>
<dbReference type="GO" id="GO:0009401">
    <property type="term" value="P:phosphoenolpyruvate-dependent sugar phosphotransferase system"/>
    <property type="evidence" value="ECO:0007669"/>
    <property type="project" value="UniProtKB-KW"/>
</dbReference>
<sequence length="589" mass="67614">MIFKGIKVSEGVAVGKCRVIRDTFSLEMYAIDNVEHELERFKKATLEVKNDIFETIDKFENGKGVEGIDIQVFKAHAQIIEDPMLYSEIYSRIKEQKKNADWIIKEVVEDIVAKFEKSENELLKDRAIDIKDVGYRLISNLNNIGLDELKNVSGFIIVAEELTPTQLLHLAEEGVAGIVTEKGGITSHVAIFSRSLEIPAMTGIKRIIDYLSDGDIVVIDSEKSEVLFNLTDKELRRYLFLKRQYDKIRKKKKSTRTMKSITRDGVEISIGANIQLSTEINKMKEYGIKNIGLFRTEFLFMDRDNIPDEDEQYEYYKKMAQTFDGESIVIRTLDAGGDKNVKGINDIRSENNPFLGWRGIRICLDRPEILKTQMKAILRAAKHTKIKILYPMVSTPIQMDKILELFDEARAELIESKVEFSDNVEHGVLLEVPSAVLYMDYFAEKVQFFSIGTNDLLQFLLAVDRMNSRIANLFSWYNRALYMVLKEIVEKAKRYSLPVQVCGELAADPRSLPVLIGLGITELSMTSSSVPKIKLLIRSVSVDECKEVAEKVLSYFKYEEIKDFLSEKFKEFMGREEFLNEMSEMWEGK</sequence>
<dbReference type="InterPro" id="IPR008279">
    <property type="entry name" value="PEP-util_enz_mobile_dom"/>
</dbReference>
<evidence type="ECO:0000313" key="24">
    <source>
        <dbReference type="EMBL" id="PLX18331.1"/>
    </source>
</evidence>
<evidence type="ECO:0000256" key="7">
    <source>
        <dbReference type="ARBA" id="ARBA00016544"/>
    </source>
</evidence>
<protein>
    <recommendedName>
        <fullName evidence="7 17">Phosphoenolpyruvate-protein phosphotransferase</fullName>
        <ecNumber evidence="6 17">2.7.3.9</ecNumber>
    </recommendedName>
    <alternativeName>
        <fullName evidence="16 17">Phosphotransferase system, enzyme I</fullName>
    </alternativeName>
</protein>
<dbReference type="InterPro" id="IPR008731">
    <property type="entry name" value="PTS_EIN"/>
</dbReference>
<keyword evidence="10 17" id="KW-0762">Sugar transport</keyword>
<dbReference type="EC" id="2.7.3.9" evidence="6 17"/>
<comment type="function">
    <text evidence="3 17">General (non sugar-specific) component of the phosphoenolpyruvate-dependent sugar phosphotransferase system (sugar PTS). This major carbohydrate active-transport system catalyzes the phosphorylation of incoming sugar substrates concomitantly with their translocation across the cell membrane. Enzyme I transfers the phosphoryl group from phosphoenolpyruvate (PEP) to the phosphoryl carrier protein (HPr).</text>
</comment>
<dbReference type="GO" id="GO:0046872">
    <property type="term" value="F:metal ion binding"/>
    <property type="evidence" value="ECO:0007669"/>
    <property type="project" value="UniProtKB-KW"/>
</dbReference>
<feature type="binding site" evidence="20">
    <location>
        <position position="455"/>
    </location>
    <ligand>
        <name>Mg(2+)</name>
        <dbReference type="ChEBI" id="CHEBI:18420"/>
    </ligand>
</feature>
<evidence type="ECO:0000256" key="14">
    <source>
        <dbReference type="ARBA" id="ARBA00022777"/>
    </source>
</evidence>
<evidence type="ECO:0000256" key="13">
    <source>
        <dbReference type="ARBA" id="ARBA00022723"/>
    </source>
</evidence>
<dbReference type="GO" id="GO:0008965">
    <property type="term" value="F:phosphoenolpyruvate-protein phosphotransferase activity"/>
    <property type="evidence" value="ECO:0007669"/>
    <property type="project" value="UniProtKB-EC"/>
</dbReference>
<feature type="binding site" evidence="20">
    <location>
        <position position="431"/>
    </location>
    <ligand>
        <name>Mg(2+)</name>
        <dbReference type="ChEBI" id="CHEBI:18420"/>
    </ligand>
</feature>
<dbReference type="NCBIfam" id="TIGR01417">
    <property type="entry name" value="PTS_I_fam"/>
    <property type="match status" value="1"/>
</dbReference>
<dbReference type="InterPro" id="IPR040442">
    <property type="entry name" value="Pyrv_kinase-like_dom_sf"/>
</dbReference>
<evidence type="ECO:0000256" key="10">
    <source>
        <dbReference type="ARBA" id="ARBA00022597"/>
    </source>
</evidence>
<dbReference type="InterPro" id="IPR036637">
    <property type="entry name" value="Phosphohistidine_dom_sf"/>
</dbReference>
<dbReference type="PIRSF" id="PIRSF000732">
    <property type="entry name" value="PTS_enzyme_I"/>
    <property type="match status" value="1"/>
</dbReference>
<dbReference type="GO" id="GO:0005737">
    <property type="term" value="C:cytoplasm"/>
    <property type="evidence" value="ECO:0007669"/>
    <property type="project" value="UniProtKB-SubCell"/>
</dbReference>
<dbReference type="GO" id="GO:0016301">
    <property type="term" value="F:kinase activity"/>
    <property type="evidence" value="ECO:0007669"/>
    <property type="project" value="UniProtKB-KW"/>
</dbReference>
<evidence type="ECO:0000256" key="8">
    <source>
        <dbReference type="ARBA" id="ARBA00022448"/>
    </source>
</evidence>
<dbReference type="SUPFAM" id="SSF47831">
    <property type="entry name" value="Enzyme I of the PEP:sugar phosphotransferase system HPr-binding (sub)domain"/>
    <property type="match status" value="1"/>
</dbReference>
<comment type="caution">
    <text evidence="24">The sequence shown here is derived from an EMBL/GenBank/DDBJ whole genome shotgun (WGS) entry which is preliminary data.</text>
</comment>
<feature type="domain" description="PEP-utilising enzyme C-terminal" evidence="22">
    <location>
        <begin position="250"/>
        <end position="540"/>
    </location>
</feature>
<dbReference type="InterPro" id="IPR006318">
    <property type="entry name" value="PTS_EI-like"/>
</dbReference>
<feature type="binding site" evidence="19">
    <location>
        <position position="465"/>
    </location>
    <ligand>
        <name>phosphoenolpyruvate</name>
        <dbReference type="ChEBI" id="CHEBI:58702"/>
    </ligand>
</feature>
<evidence type="ECO:0000259" key="21">
    <source>
        <dbReference type="Pfam" id="PF00391"/>
    </source>
</evidence>
<dbReference type="EMBL" id="PKTG01000064">
    <property type="protein sequence ID" value="PLX18331.1"/>
    <property type="molecule type" value="Genomic_DNA"/>
</dbReference>
<keyword evidence="11 17" id="KW-0808">Transferase</keyword>
<evidence type="ECO:0000256" key="9">
    <source>
        <dbReference type="ARBA" id="ARBA00022490"/>
    </source>
</evidence>
<evidence type="ECO:0000256" key="19">
    <source>
        <dbReference type="PIRSR" id="PIRSR000732-2"/>
    </source>
</evidence>
<evidence type="ECO:0000256" key="15">
    <source>
        <dbReference type="ARBA" id="ARBA00022842"/>
    </source>
</evidence>
<organism evidence="24 25">
    <name type="scientific">Muiribacterium halophilum</name>
    <dbReference type="NCBI Taxonomy" id="2053465"/>
    <lineage>
        <taxon>Bacteria</taxon>
        <taxon>Candidatus Muiribacteriota</taxon>
        <taxon>Candidatus Muiribacteriia</taxon>
        <taxon>Candidatus Muiribacteriales</taxon>
        <taxon>Candidatus Muiribacteriaceae</taxon>
        <taxon>Candidatus Muiribacterium</taxon>
    </lineage>
</organism>
<dbReference type="SUPFAM" id="SSF52009">
    <property type="entry name" value="Phosphohistidine domain"/>
    <property type="match status" value="1"/>
</dbReference>
<evidence type="ECO:0000256" key="6">
    <source>
        <dbReference type="ARBA" id="ARBA00012232"/>
    </source>
</evidence>
<dbReference type="InterPro" id="IPR015813">
    <property type="entry name" value="Pyrv/PenolPyrv_kinase-like_dom"/>
</dbReference>
<evidence type="ECO:0000259" key="22">
    <source>
        <dbReference type="Pfam" id="PF02896"/>
    </source>
</evidence>
<keyword evidence="12 17" id="KW-0598">Phosphotransferase system</keyword>
<evidence type="ECO:0000256" key="16">
    <source>
        <dbReference type="ARBA" id="ARBA00033235"/>
    </source>
</evidence>
<evidence type="ECO:0000259" key="23">
    <source>
        <dbReference type="Pfam" id="PF05524"/>
    </source>
</evidence>
<dbReference type="Pfam" id="PF05524">
    <property type="entry name" value="PEP-utilisers_N"/>
    <property type="match status" value="1"/>
</dbReference>
<evidence type="ECO:0000256" key="1">
    <source>
        <dbReference type="ARBA" id="ARBA00000683"/>
    </source>
</evidence>
<dbReference type="Gene3D" id="3.50.30.10">
    <property type="entry name" value="Phosphohistidine domain"/>
    <property type="match status" value="1"/>
</dbReference>
<evidence type="ECO:0000256" key="5">
    <source>
        <dbReference type="ARBA" id="ARBA00007837"/>
    </source>
</evidence>
<feature type="active site" description="Tele-phosphohistidine intermediate" evidence="18">
    <location>
        <position position="188"/>
    </location>
</feature>
<evidence type="ECO:0000256" key="20">
    <source>
        <dbReference type="PIRSR" id="PIRSR000732-3"/>
    </source>
</evidence>
<dbReference type="PRINTS" id="PR01736">
    <property type="entry name" value="PHPHTRNFRASE"/>
</dbReference>
<feature type="binding site" evidence="19">
    <location>
        <begin position="454"/>
        <end position="455"/>
    </location>
    <ligand>
        <name>phosphoenolpyruvate</name>
        <dbReference type="ChEBI" id="CHEBI:58702"/>
    </ligand>
</feature>
<feature type="domain" description="Phosphotransferase system enzyme I N-terminal" evidence="23">
    <location>
        <begin position="4"/>
        <end position="126"/>
    </location>
</feature>
<keyword evidence="8 17" id="KW-0813">Transport</keyword>
<evidence type="ECO:0000256" key="12">
    <source>
        <dbReference type="ARBA" id="ARBA00022683"/>
    </source>
</evidence>
<evidence type="ECO:0000256" key="3">
    <source>
        <dbReference type="ARBA" id="ARBA00002728"/>
    </source>
</evidence>
<evidence type="ECO:0000313" key="25">
    <source>
        <dbReference type="Proteomes" id="UP000234857"/>
    </source>
</evidence>
<feature type="active site" description="Proton donor" evidence="18">
    <location>
        <position position="502"/>
    </location>
</feature>